<evidence type="ECO:0000256" key="3">
    <source>
        <dbReference type="RuleBase" id="RU000363"/>
    </source>
</evidence>
<dbReference type="InterPro" id="IPR036291">
    <property type="entry name" value="NAD(P)-bd_dom_sf"/>
</dbReference>
<dbReference type="Pfam" id="PF00106">
    <property type="entry name" value="adh_short"/>
    <property type="match status" value="1"/>
</dbReference>
<dbReference type="EMBL" id="MZ086782">
    <property type="protein sequence ID" value="QYV43143.1"/>
    <property type="molecule type" value="mRNA"/>
</dbReference>
<comment type="similarity">
    <text evidence="1 3">Belongs to the short-chain dehydrogenases/reductases (SDR) family.</text>
</comment>
<dbReference type="AlphaFoldDB" id="A0A8G0VJF8"/>
<dbReference type="GO" id="GO:0016616">
    <property type="term" value="F:oxidoreductase activity, acting on the CH-OH group of donors, NAD or NADP as acceptor"/>
    <property type="evidence" value="ECO:0007669"/>
    <property type="project" value="UniProtKB-ARBA"/>
</dbReference>
<keyword evidence="2" id="KW-0560">Oxidoreductase</keyword>
<organism evidence="4">
    <name type="scientific">Colaphellus bowringi</name>
    <dbReference type="NCBI Taxonomy" id="561076"/>
    <lineage>
        <taxon>Eukaryota</taxon>
        <taxon>Metazoa</taxon>
        <taxon>Ecdysozoa</taxon>
        <taxon>Arthropoda</taxon>
        <taxon>Hexapoda</taxon>
        <taxon>Insecta</taxon>
        <taxon>Pterygota</taxon>
        <taxon>Neoptera</taxon>
        <taxon>Endopterygota</taxon>
        <taxon>Coleoptera</taxon>
        <taxon>Polyphaga</taxon>
        <taxon>Cucujiformia</taxon>
        <taxon>Chrysomeloidea</taxon>
        <taxon>Chrysomelidae</taxon>
        <taxon>Chrysomelinae</taxon>
        <taxon>Chrysomelini</taxon>
        <taxon>Colaphellus</taxon>
    </lineage>
</organism>
<sequence length="252" mass="27304">MHRLANKVALVTGSSSGIGAAIVEKLVDEGLKVVGLARRVHRIKELAEKCKEKRGKLYAVKTDMTREEEILHAFEWTAKNVGPISILINNAGIGRKTTIINGDTDDWKKVLDTNVLGLTIASREAIKSMQSNNISGHIVNLNSILGHQVHPLPYQNVYPASKFAVTALTETLRQELVATGSAIKVSSISPGHVNTEIFQAAGLTKDEDLKALIENSPSLRAEDVADVVLFVLKTPPHVQVSEVIVKPVGENI</sequence>
<proteinExistence type="evidence at transcript level"/>
<name>A0A8G0VJF8_9CUCU</name>
<accession>A0A8G0VJF8</accession>
<dbReference type="InterPro" id="IPR002347">
    <property type="entry name" value="SDR_fam"/>
</dbReference>
<dbReference type="PANTHER" id="PTHR43115:SF4">
    <property type="entry name" value="DEHYDROGENASE_REDUCTASE SDR FAMILY MEMBER 11"/>
    <property type="match status" value="1"/>
</dbReference>
<dbReference type="SUPFAM" id="SSF51735">
    <property type="entry name" value="NAD(P)-binding Rossmann-fold domains"/>
    <property type="match status" value="1"/>
</dbReference>
<evidence type="ECO:0000256" key="2">
    <source>
        <dbReference type="ARBA" id="ARBA00023002"/>
    </source>
</evidence>
<reference evidence="4" key="1">
    <citation type="submission" date="2021-04" db="EMBL/GenBank/DDBJ databases">
        <authorList>
            <person name="Li J."/>
            <person name="Liu W."/>
            <person name="Wang X."/>
        </authorList>
    </citation>
    <scope>NUCLEOTIDE SEQUENCE</scope>
    <source>
        <tissue evidence="4">Head</tissue>
    </source>
</reference>
<dbReference type="PRINTS" id="PR00081">
    <property type="entry name" value="GDHRDH"/>
</dbReference>
<gene>
    <name evidence="4" type="primary">FOLD1</name>
</gene>
<dbReference type="FunFam" id="3.40.50.720:FF:000047">
    <property type="entry name" value="NADP-dependent L-serine/L-allo-threonine dehydrogenase"/>
    <property type="match status" value="1"/>
</dbReference>
<dbReference type="Gene3D" id="3.40.50.720">
    <property type="entry name" value="NAD(P)-binding Rossmann-like Domain"/>
    <property type="match status" value="1"/>
</dbReference>
<dbReference type="PROSITE" id="PS00061">
    <property type="entry name" value="ADH_SHORT"/>
    <property type="match status" value="1"/>
</dbReference>
<dbReference type="InterPro" id="IPR020904">
    <property type="entry name" value="Sc_DH/Rdtase_CS"/>
</dbReference>
<protein>
    <submittedName>
        <fullName evidence="4">FOLD1</fullName>
    </submittedName>
</protein>
<dbReference type="PANTHER" id="PTHR43115">
    <property type="entry name" value="DEHYDROGENASE/REDUCTASE SDR FAMILY MEMBER 11"/>
    <property type="match status" value="1"/>
</dbReference>
<evidence type="ECO:0000256" key="1">
    <source>
        <dbReference type="ARBA" id="ARBA00006484"/>
    </source>
</evidence>
<evidence type="ECO:0000313" key="4">
    <source>
        <dbReference type="EMBL" id="QYV43143.1"/>
    </source>
</evidence>
<dbReference type="PRINTS" id="PR00080">
    <property type="entry name" value="SDRFAMILY"/>
</dbReference>